<dbReference type="PANTHER" id="PTHR14969">
    <property type="entry name" value="SPHINGOSINE-1-PHOSPHATE PHOSPHOHYDROLASE"/>
    <property type="match status" value="1"/>
</dbReference>
<feature type="transmembrane region" description="Helical" evidence="6">
    <location>
        <begin position="130"/>
        <end position="149"/>
    </location>
</feature>
<evidence type="ECO:0000256" key="3">
    <source>
        <dbReference type="ARBA" id="ARBA00022801"/>
    </source>
</evidence>
<dbReference type="CDD" id="cd03382">
    <property type="entry name" value="PAP2_dolichyldiphosphatase"/>
    <property type="match status" value="1"/>
</dbReference>
<comment type="caution">
    <text evidence="8">The sequence shown here is derived from an EMBL/GenBank/DDBJ whole genome shotgun (WGS) entry which is preliminary data.</text>
</comment>
<dbReference type="PANTHER" id="PTHR14969:SF59">
    <property type="entry name" value="DOLICHYLDIPHOSPHATASE"/>
    <property type="match status" value="1"/>
</dbReference>
<name>A0A1V2LRC7_PICKU</name>
<proteinExistence type="predicted"/>
<dbReference type="UniPathway" id="UPA00378"/>
<dbReference type="InterPro" id="IPR000326">
    <property type="entry name" value="PAP2/HPO"/>
</dbReference>
<accession>A0A1V2LRC7</accession>
<evidence type="ECO:0000259" key="7">
    <source>
        <dbReference type="SMART" id="SM00014"/>
    </source>
</evidence>
<feature type="domain" description="Phosphatidic acid phosphatase type 2/haloperoxidase" evidence="7">
    <location>
        <begin position="54"/>
        <end position="173"/>
    </location>
</feature>
<evidence type="ECO:0000256" key="6">
    <source>
        <dbReference type="SAM" id="Phobius"/>
    </source>
</evidence>
<dbReference type="Pfam" id="PF01569">
    <property type="entry name" value="PAP2"/>
    <property type="match status" value="1"/>
</dbReference>
<organism evidence="8 9">
    <name type="scientific">Pichia kudriavzevii</name>
    <name type="common">Yeast</name>
    <name type="synonym">Issatchenkia orientalis</name>
    <dbReference type="NCBI Taxonomy" id="4909"/>
    <lineage>
        <taxon>Eukaryota</taxon>
        <taxon>Fungi</taxon>
        <taxon>Dikarya</taxon>
        <taxon>Ascomycota</taxon>
        <taxon>Saccharomycotina</taxon>
        <taxon>Pichiomycetes</taxon>
        <taxon>Pichiales</taxon>
        <taxon>Pichiaceae</taxon>
        <taxon>Pichia</taxon>
    </lineage>
</organism>
<dbReference type="GO" id="GO:0006629">
    <property type="term" value="P:lipid metabolic process"/>
    <property type="evidence" value="ECO:0007669"/>
    <property type="project" value="UniProtKB-ARBA"/>
</dbReference>
<dbReference type="GO" id="GO:0016020">
    <property type="term" value="C:membrane"/>
    <property type="evidence" value="ECO:0007669"/>
    <property type="project" value="UniProtKB-SubCell"/>
</dbReference>
<dbReference type="InterPro" id="IPR039667">
    <property type="entry name" value="Dolichyldiphosphatase_PAP2"/>
</dbReference>
<keyword evidence="4 6" id="KW-1133">Transmembrane helix</keyword>
<dbReference type="SMART" id="SM00014">
    <property type="entry name" value="acidPPc"/>
    <property type="match status" value="1"/>
</dbReference>
<keyword evidence="3" id="KW-0378">Hydrolase</keyword>
<protein>
    <submittedName>
        <fullName evidence="8">Dolichyldiphosphatase</fullName>
    </submittedName>
</protein>
<feature type="transmembrane region" description="Helical" evidence="6">
    <location>
        <begin position="155"/>
        <end position="179"/>
    </location>
</feature>
<evidence type="ECO:0000256" key="2">
    <source>
        <dbReference type="ARBA" id="ARBA00022692"/>
    </source>
</evidence>
<dbReference type="SUPFAM" id="SSF48317">
    <property type="entry name" value="Acid phosphatase/Vanadium-dependent haloperoxidase"/>
    <property type="match status" value="1"/>
</dbReference>
<evidence type="ECO:0000313" key="9">
    <source>
        <dbReference type="Proteomes" id="UP000189274"/>
    </source>
</evidence>
<keyword evidence="5 6" id="KW-0472">Membrane</keyword>
<dbReference type="Proteomes" id="UP000189274">
    <property type="component" value="Unassembled WGS sequence"/>
</dbReference>
<feature type="transmembrane region" description="Helical" evidence="6">
    <location>
        <begin position="23"/>
        <end position="48"/>
    </location>
</feature>
<reference evidence="9" key="1">
    <citation type="journal article" date="2017" name="Genome Announc.">
        <title>Genome sequences of Cyberlindnera fabianii 65, Pichia kudriavzevii 129, and Saccharomyces cerevisiae 131 isolated from fermented masau fruits in Zimbabwe.</title>
        <authorList>
            <person name="van Rijswijck I.M.H."/>
            <person name="Derks M.F.L."/>
            <person name="Abee T."/>
            <person name="de Ridder D."/>
            <person name="Smid E.J."/>
        </authorList>
    </citation>
    <scope>NUCLEOTIDE SEQUENCE [LARGE SCALE GENOMIC DNA]</scope>
    <source>
        <strain evidence="9">129</strain>
    </source>
</reference>
<comment type="subcellular location">
    <subcellularLocation>
        <location evidence="1">Membrane</location>
        <topology evidence="1">Multi-pass membrane protein</topology>
    </subcellularLocation>
</comment>
<evidence type="ECO:0000256" key="1">
    <source>
        <dbReference type="ARBA" id="ARBA00004141"/>
    </source>
</evidence>
<evidence type="ECO:0000313" key="8">
    <source>
        <dbReference type="EMBL" id="ONH76391.1"/>
    </source>
</evidence>
<gene>
    <name evidence="8" type="ORF">BOH78_1240</name>
</gene>
<dbReference type="VEuPathDB" id="FungiDB:C5L36_0C11010"/>
<dbReference type="AlphaFoldDB" id="A0A1V2LRC7"/>
<dbReference type="InterPro" id="IPR036938">
    <property type="entry name" value="PAP2/HPO_sf"/>
</dbReference>
<dbReference type="EMBL" id="MQVM01000004">
    <property type="protein sequence ID" value="ONH76391.1"/>
    <property type="molecule type" value="Genomic_DNA"/>
</dbReference>
<dbReference type="GO" id="GO:0042392">
    <property type="term" value="F:sphingosine-1-phosphate phosphatase activity"/>
    <property type="evidence" value="ECO:0007669"/>
    <property type="project" value="TreeGrafter"/>
</dbReference>
<evidence type="ECO:0000256" key="5">
    <source>
        <dbReference type="ARBA" id="ARBA00023136"/>
    </source>
</evidence>
<evidence type="ECO:0000256" key="4">
    <source>
        <dbReference type="ARBA" id="ARBA00022989"/>
    </source>
</evidence>
<keyword evidence="2 6" id="KW-0812">Transmembrane</keyword>
<sequence>MVAVQNPLIPFDHTYILYSPDNIFSLPLAAASLTPILILVFLFSWFVITREIEPCIFAAGHVCNDILSGILKNTVRYPRPIRGQIFKQDGGLVWGMPSSHTQFMSFWFTYTLLAYILNYPGRSISKKCQLIYSIGAMFTVGMVIASRIVFEYHNWNQVIVGLLLGSVLACFYWVFVNLLREYGIIDRLLSGKIFKLLLVKDSFGRGSFPLLEDERRVYEEIVSVKGDSAARRN</sequence>
<dbReference type="Gene3D" id="1.20.144.10">
    <property type="entry name" value="Phosphatidic acid phosphatase type 2/haloperoxidase"/>
    <property type="match status" value="1"/>
</dbReference>